<dbReference type="PANTHER" id="PTHR21503:SF8">
    <property type="entry name" value="F-BOX ASSOCIATED DOMAIN-CONTAINING PROTEIN-RELATED"/>
    <property type="match status" value="1"/>
</dbReference>
<keyword evidence="1" id="KW-0472">Membrane</keyword>
<evidence type="ECO:0000259" key="2">
    <source>
        <dbReference type="PROSITE" id="PS50181"/>
    </source>
</evidence>
<keyword evidence="1" id="KW-1133">Transmembrane helix</keyword>
<dbReference type="PANTHER" id="PTHR21503">
    <property type="entry name" value="F-BOX-CONTAINING HYPOTHETICAL PROTEIN C.ELEGANS"/>
    <property type="match status" value="1"/>
</dbReference>
<feature type="domain" description="F-box" evidence="2">
    <location>
        <begin position="142"/>
        <end position="192"/>
    </location>
</feature>
<evidence type="ECO:0000313" key="4">
    <source>
        <dbReference type="Proteomes" id="UP000008281"/>
    </source>
</evidence>
<accession>E3N2R6</accession>
<dbReference type="Pfam" id="PF07735">
    <property type="entry name" value="FBA_2"/>
    <property type="match status" value="1"/>
</dbReference>
<keyword evidence="1" id="KW-0812">Transmembrane</keyword>
<sequence length="545" mass="64776">MYFSKLVRVYENVNIVITIMVYLSGINAPNLFKTPSEDDFQIGLPLTQSTLTYIRSFMRCYSMIYVFDTLHLIYGLQGCLLFFFLITICINIIVHPMLVTILGEFFVFFKAYFVFCTEGDFMRIFSTVWSRLTSFFMSSINPFSLLRLPFIPLELVVRMLNHHEVLKFSMVSQKSKKIAKIFTIKKPCYISIWFDTFPEFDISFTKHKYRTGRNYTQKYIRRSDLWRFGSTSESETVRYKQPEWQYLGIKSDNPIDTCLGMIEYIQEIYNSNLHSFIFFEKRFNTNDLKTIIVWMNTSDSLHPISTFYVELKNRYSLDLVVNTLQTSIDCFRPFLDDNTSMNFLKFPQTFKNTKYFTDHAPDCQKWFTVDTLLTMSPERIYVEFSHLTDQDINKFLENWMAGKSNLNMKWHELGIQKKMDWRKVLRGLKATIWHPETRKISYQINDDDTVALHGGVNIERIDGKIATIEILCYHNHSSRRIRDNAIEEYEEAFRSWNEDKRDLESLEFRRGNDKGGEISENEEEEEEEEIGGYGYSLYRFSIRVW</sequence>
<name>E3N2R6_CAERE</name>
<dbReference type="AlphaFoldDB" id="E3N2R6"/>
<evidence type="ECO:0000313" key="3">
    <source>
        <dbReference type="EMBL" id="EFO84251.1"/>
    </source>
</evidence>
<reference evidence="3" key="1">
    <citation type="submission" date="2007-07" db="EMBL/GenBank/DDBJ databases">
        <title>PCAP assembly of the Caenorhabditis remanei genome.</title>
        <authorList>
            <consortium name="The Caenorhabditis remanei Sequencing Consortium"/>
            <person name="Wilson R.K."/>
        </authorList>
    </citation>
    <scope>NUCLEOTIDE SEQUENCE [LARGE SCALE GENOMIC DNA]</scope>
    <source>
        <strain evidence="3">PB4641</strain>
    </source>
</reference>
<keyword evidence="4" id="KW-1185">Reference proteome</keyword>
<feature type="transmembrane region" description="Helical" evidence="1">
    <location>
        <begin position="72"/>
        <end position="90"/>
    </location>
</feature>
<protein>
    <recommendedName>
        <fullName evidence="2">F-box domain-containing protein</fullName>
    </recommendedName>
</protein>
<dbReference type="InterPro" id="IPR001810">
    <property type="entry name" value="F-box_dom"/>
</dbReference>
<dbReference type="EMBL" id="DS268514">
    <property type="protein sequence ID" value="EFO84251.1"/>
    <property type="molecule type" value="Genomic_DNA"/>
</dbReference>
<proteinExistence type="predicted"/>
<organism evidence="4">
    <name type="scientific">Caenorhabditis remanei</name>
    <name type="common">Caenorhabditis vulgaris</name>
    <dbReference type="NCBI Taxonomy" id="31234"/>
    <lineage>
        <taxon>Eukaryota</taxon>
        <taxon>Metazoa</taxon>
        <taxon>Ecdysozoa</taxon>
        <taxon>Nematoda</taxon>
        <taxon>Chromadorea</taxon>
        <taxon>Rhabditida</taxon>
        <taxon>Rhabditina</taxon>
        <taxon>Rhabditomorpha</taxon>
        <taxon>Rhabditoidea</taxon>
        <taxon>Rhabditidae</taxon>
        <taxon>Peloderinae</taxon>
        <taxon>Caenorhabditis</taxon>
    </lineage>
</organism>
<feature type="transmembrane region" description="Helical" evidence="1">
    <location>
        <begin position="97"/>
        <end position="115"/>
    </location>
</feature>
<dbReference type="Proteomes" id="UP000008281">
    <property type="component" value="Unassembled WGS sequence"/>
</dbReference>
<dbReference type="InParanoid" id="E3N2R6"/>
<evidence type="ECO:0000256" key="1">
    <source>
        <dbReference type="SAM" id="Phobius"/>
    </source>
</evidence>
<dbReference type="InterPro" id="IPR012885">
    <property type="entry name" value="F-box_Sdz-33"/>
</dbReference>
<dbReference type="PROSITE" id="PS50181">
    <property type="entry name" value="FBOX"/>
    <property type="match status" value="1"/>
</dbReference>
<gene>
    <name evidence="3" type="ORF">CRE_15636</name>
</gene>
<dbReference type="HOGENOM" id="CLU_499900_0_0_1"/>
<feature type="transmembrane region" description="Helical" evidence="1">
    <location>
        <begin position="12"/>
        <end position="32"/>
    </location>
</feature>